<name>A0A2T4A1L7_TRIHA</name>
<gene>
    <name evidence="1" type="ORF">M431DRAFT_540980</name>
</gene>
<reference evidence="1 2" key="1">
    <citation type="submission" date="2016-07" db="EMBL/GenBank/DDBJ databases">
        <title>Multiple horizontal gene transfer events from other fungi enriched the ability of initially mycotrophic Trichoderma (Ascomycota) to feed on dead plant biomass.</title>
        <authorList>
            <consortium name="DOE Joint Genome Institute"/>
            <person name="Aerts A."/>
            <person name="Atanasova L."/>
            <person name="Chenthamara K."/>
            <person name="Zhang J."/>
            <person name="Grujic M."/>
            <person name="Henrissat B."/>
            <person name="Kuo A."/>
            <person name="Salamov A."/>
            <person name="Lipzen A."/>
            <person name="Labutti K."/>
            <person name="Barry K."/>
            <person name="Miao Y."/>
            <person name="Rahimi M.J."/>
            <person name="Shen Q."/>
            <person name="Grigoriev I.V."/>
            <person name="Kubicek C.P."/>
            <person name="Druzhinina I.S."/>
        </authorList>
    </citation>
    <scope>NUCLEOTIDE SEQUENCE [LARGE SCALE GENOMIC DNA]</scope>
    <source>
        <strain evidence="1 2">CBS 226.95</strain>
    </source>
</reference>
<organism evidence="1 2">
    <name type="scientific">Trichoderma harzianum CBS 226.95</name>
    <dbReference type="NCBI Taxonomy" id="983964"/>
    <lineage>
        <taxon>Eukaryota</taxon>
        <taxon>Fungi</taxon>
        <taxon>Dikarya</taxon>
        <taxon>Ascomycota</taxon>
        <taxon>Pezizomycotina</taxon>
        <taxon>Sordariomycetes</taxon>
        <taxon>Hypocreomycetidae</taxon>
        <taxon>Hypocreales</taxon>
        <taxon>Hypocreaceae</taxon>
        <taxon>Trichoderma</taxon>
    </lineage>
</organism>
<evidence type="ECO:0000313" key="1">
    <source>
        <dbReference type="EMBL" id="PTB50961.1"/>
    </source>
</evidence>
<feature type="non-terminal residue" evidence="1">
    <location>
        <position position="121"/>
    </location>
</feature>
<accession>A0A2T4A1L7</accession>
<feature type="non-terminal residue" evidence="1">
    <location>
        <position position="1"/>
    </location>
</feature>
<proteinExistence type="predicted"/>
<sequence>PFTRSSAFLFSLHLLKSSKPSFVVGRISFSSPLVISCAESTGFSIASLSSVCFSLDKTSLSSVCFSLDKTSLSSVCSTFGIASLSSVCTSFDTTSLSSVCSPHTNNSLPASLFFRFIIFSP</sequence>
<dbReference type="Proteomes" id="UP000241690">
    <property type="component" value="Unassembled WGS sequence"/>
</dbReference>
<evidence type="ECO:0000313" key="2">
    <source>
        <dbReference type="Proteomes" id="UP000241690"/>
    </source>
</evidence>
<dbReference type="AlphaFoldDB" id="A0A2T4A1L7"/>
<dbReference type="EMBL" id="KZ679687">
    <property type="protein sequence ID" value="PTB50961.1"/>
    <property type="molecule type" value="Genomic_DNA"/>
</dbReference>
<keyword evidence="2" id="KW-1185">Reference proteome</keyword>
<dbReference type="RefSeq" id="XP_024770638.1">
    <property type="nucleotide sequence ID" value="XM_024921085.1"/>
</dbReference>
<dbReference type="GeneID" id="36629660"/>
<protein>
    <submittedName>
        <fullName evidence="1">Uncharacterized protein</fullName>
    </submittedName>
</protein>